<evidence type="ECO:0000256" key="1">
    <source>
        <dbReference type="SAM" id="SignalP"/>
    </source>
</evidence>
<reference evidence="3" key="4">
    <citation type="submission" date="2024-02" db="EMBL/GenBank/DDBJ databases">
        <title>Comparative genomics of Cryptococcus and Kwoniella reveals pathogenesis evolution and contrasting modes of karyotype evolution via chromosome fusion or intercentromeric recombination.</title>
        <authorList>
            <person name="Coelho M.A."/>
            <person name="David-Palma M."/>
            <person name="Shea T."/>
            <person name="Bowers K."/>
            <person name="McGinley-Smith S."/>
            <person name="Mohammad A.W."/>
            <person name="Gnirke A."/>
            <person name="Yurkov A.M."/>
            <person name="Nowrousian M."/>
            <person name="Sun S."/>
            <person name="Cuomo C.A."/>
            <person name="Heitman J."/>
        </authorList>
    </citation>
    <scope>NUCLEOTIDE SEQUENCE</scope>
    <source>
        <strain evidence="3">CBS 10737</strain>
    </source>
</reference>
<dbReference type="AlphaFoldDB" id="A0A1B9I381"/>
<feature type="chain" id="PRO_5008628292" evidence="1">
    <location>
        <begin position="19"/>
        <end position="177"/>
    </location>
</feature>
<feature type="signal peptide" evidence="1">
    <location>
        <begin position="1"/>
        <end position="18"/>
    </location>
</feature>
<dbReference type="RefSeq" id="XP_019011229.1">
    <property type="nucleotide sequence ID" value="XM_019156271.1"/>
</dbReference>
<dbReference type="SUPFAM" id="SSF50370">
    <property type="entry name" value="Ricin B-like lectins"/>
    <property type="match status" value="1"/>
</dbReference>
<reference evidence="3" key="2">
    <citation type="submission" date="2013-07" db="EMBL/GenBank/DDBJ databases">
        <authorList>
            <consortium name="The Broad Institute Genome Sequencing Platform"/>
            <person name="Cuomo C."/>
            <person name="Litvintseva A."/>
            <person name="Chen Y."/>
            <person name="Heitman J."/>
            <person name="Sun S."/>
            <person name="Springer D."/>
            <person name="Dromer F."/>
            <person name="Young S.K."/>
            <person name="Zeng Q."/>
            <person name="Gargeya S."/>
            <person name="Fitzgerald M."/>
            <person name="Abouelleil A."/>
            <person name="Alvarado L."/>
            <person name="Berlin A.M."/>
            <person name="Chapman S.B."/>
            <person name="Dewar J."/>
            <person name="Goldberg J."/>
            <person name="Griggs A."/>
            <person name="Gujja S."/>
            <person name="Hansen M."/>
            <person name="Howarth C."/>
            <person name="Imamovic A."/>
            <person name="Larimer J."/>
            <person name="McCowan C."/>
            <person name="Murphy C."/>
            <person name="Pearson M."/>
            <person name="Priest M."/>
            <person name="Roberts A."/>
            <person name="Saif S."/>
            <person name="Shea T."/>
            <person name="Sykes S."/>
            <person name="Wortman J."/>
            <person name="Nusbaum C."/>
            <person name="Birren B."/>
        </authorList>
    </citation>
    <scope>NUCLEOTIDE SEQUENCE</scope>
    <source>
        <strain evidence="3">CBS 10737</strain>
    </source>
</reference>
<dbReference type="KEGG" id="kpin:30172910"/>
<proteinExistence type="predicted"/>
<dbReference type="EMBL" id="CP144523">
    <property type="protein sequence ID" value="WWC69942.1"/>
    <property type="molecule type" value="Genomic_DNA"/>
</dbReference>
<dbReference type="Gene3D" id="2.80.10.50">
    <property type="match status" value="1"/>
</dbReference>
<evidence type="ECO:0000313" key="4">
    <source>
        <dbReference type="Proteomes" id="UP000094020"/>
    </source>
</evidence>
<keyword evidence="4" id="KW-1185">Reference proteome</keyword>
<dbReference type="GeneID" id="30172910"/>
<accession>A0A1B9I381</accession>
<evidence type="ECO:0000313" key="3">
    <source>
        <dbReference type="EMBL" id="WWC69942.1"/>
    </source>
</evidence>
<organism evidence="2">
    <name type="scientific">Kwoniella pini CBS 10737</name>
    <dbReference type="NCBI Taxonomy" id="1296096"/>
    <lineage>
        <taxon>Eukaryota</taxon>
        <taxon>Fungi</taxon>
        <taxon>Dikarya</taxon>
        <taxon>Basidiomycota</taxon>
        <taxon>Agaricomycotina</taxon>
        <taxon>Tremellomycetes</taxon>
        <taxon>Tremellales</taxon>
        <taxon>Cryptococcaceae</taxon>
        <taxon>Kwoniella</taxon>
    </lineage>
</organism>
<evidence type="ECO:0000313" key="2">
    <source>
        <dbReference type="EMBL" id="OCF50010.1"/>
    </source>
</evidence>
<name>A0A1B9I381_9TREE</name>
<reference evidence="2" key="1">
    <citation type="submission" date="2013-07" db="EMBL/GenBank/DDBJ databases">
        <title>The Genome Sequence of Cryptococcus pinus CBS10737.</title>
        <authorList>
            <consortium name="The Broad Institute Genome Sequencing Platform"/>
            <person name="Cuomo C."/>
            <person name="Litvintseva A."/>
            <person name="Chen Y."/>
            <person name="Heitman J."/>
            <person name="Sun S."/>
            <person name="Springer D."/>
            <person name="Dromer F."/>
            <person name="Young S.K."/>
            <person name="Zeng Q."/>
            <person name="Gargeya S."/>
            <person name="Fitzgerald M."/>
            <person name="Abouelleil A."/>
            <person name="Alvarado L."/>
            <person name="Berlin A.M."/>
            <person name="Chapman S.B."/>
            <person name="Dewar J."/>
            <person name="Goldberg J."/>
            <person name="Griggs A."/>
            <person name="Gujja S."/>
            <person name="Hansen M."/>
            <person name="Howarth C."/>
            <person name="Imamovic A."/>
            <person name="Larimer J."/>
            <person name="McCowan C."/>
            <person name="Murphy C."/>
            <person name="Pearson M."/>
            <person name="Priest M."/>
            <person name="Roberts A."/>
            <person name="Saif S."/>
            <person name="Shea T."/>
            <person name="Sykes S."/>
            <person name="Wortman J."/>
            <person name="Nusbaum C."/>
            <person name="Birren B."/>
        </authorList>
    </citation>
    <scope>NUCLEOTIDE SEQUENCE [LARGE SCALE GENOMIC DNA]</scope>
    <source>
        <strain evidence="2">CBS 10737</strain>
    </source>
</reference>
<dbReference type="EMBL" id="KI894011">
    <property type="protein sequence ID" value="OCF50010.1"/>
    <property type="molecule type" value="Genomic_DNA"/>
</dbReference>
<dbReference type="CDD" id="cd00161">
    <property type="entry name" value="beta-trefoil_Ricin-like"/>
    <property type="match status" value="1"/>
</dbReference>
<sequence>MFVKALFGLLPFLSSALAVMMISPVASEGELCLTVKDKQAIAGAKVQLEPCLVEADSSISKSKYQQWNDINKNGEGLQQIVLANSGDKLCLDKGADDSEFGSGLTIENCGNPKPTPAQLWLYREQQWLMTSFDDESRWRCLDAELESTANDSQKDRNVKDVRTYTCGATSNQSWDIQ</sequence>
<dbReference type="Proteomes" id="UP000094020">
    <property type="component" value="Chromosome 5"/>
</dbReference>
<protein>
    <submittedName>
        <fullName evidence="2">Uncharacterized protein</fullName>
    </submittedName>
</protein>
<dbReference type="PROSITE" id="PS50231">
    <property type="entry name" value="RICIN_B_LECTIN"/>
    <property type="match status" value="1"/>
</dbReference>
<dbReference type="InterPro" id="IPR035992">
    <property type="entry name" value="Ricin_B-like_lectins"/>
</dbReference>
<keyword evidence="1" id="KW-0732">Signal</keyword>
<gene>
    <name evidence="2" type="ORF">I206_04541</name>
    <name evidence="3" type="ORF">I206_103886</name>
</gene>
<reference evidence="2" key="3">
    <citation type="submission" date="2016-07" db="EMBL/GenBank/DDBJ databases">
        <title>Evolution of pathogenesis and genome organization in the Tremellales.</title>
        <authorList>
            <person name="Cuomo C."/>
            <person name="Litvintseva A."/>
            <person name="Heitman J."/>
            <person name="Chen Y."/>
            <person name="Sun S."/>
            <person name="Springer D."/>
            <person name="Dromer F."/>
            <person name="Young S."/>
            <person name="Zeng Q."/>
            <person name="Chapman S."/>
            <person name="Gujja S."/>
            <person name="Saif S."/>
            <person name="Birren B."/>
        </authorList>
    </citation>
    <scope>NUCLEOTIDE SEQUENCE</scope>
    <source>
        <strain evidence="2">CBS 10737</strain>
    </source>
</reference>